<dbReference type="InterPro" id="IPR007269">
    <property type="entry name" value="ICMT_MeTrfase"/>
</dbReference>
<keyword evidence="5" id="KW-0949">S-adenosyl-L-methionine</keyword>
<feature type="transmembrane region" description="Helical" evidence="5">
    <location>
        <begin position="193"/>
        <end position="211"/>
    </location>
</feature>
<evidence type="ECO:0000256" key="1">
    <source>
        <dbReference type="ARBA" id="ARBA00004141"/>
    </source>
</evidence>
<organism evidence="7 8">
    <name type="scientific">Piloderma croceum (strain F 1598)</name>
    <dbReference type="NCBI Taxonomy" id="765440"/>
    <lineage>
        <taxon>Eukaryota</taxon>
        <taxon>Fungi</taxon>
        <taxon>Dikarya</taxon>
        <taxon>Basidiomycota</taxon>
        <taxon>Agaricomycotina</taxon>
        <taxon>Agaricomycetes</taxon>
        <taxon>Agaricomycetidae</taxon>
        <taxon>Atheliales</taxon>
        <taxon>Atheliaceae</taxon>
        <taxon>Piloderma</taxon>
    </lineage>
</organism>
<dbReference type="PANTHER" id="PTHR12714:SF9">
    <property type="entry name" value="PROTEIN-S-ISOPRENYLCYSTEINE O-METHYLTRANSFERASE"/>
    <property type="match status" value="1"/>
</dbReference>
<comment type="similarity">
    <text evidence="5">Belongs to the class VI-like SAM-binding methyltransferase superfamily. Isoprenylcysteine carboxyl methyltransferase family.</text>
</comment>
<evidence type="ECO:0000256" key="3">
    <source>
        <dbReference type="ARBA" id="ARBA00022989"/>
    </source>
</evidence>
<dbReference type="Proteomes" id="UP000054166">
    <property type="component" value="Unassembled WGS sequence"/>
</dbReference>
<feature type="signal peptide" evidence="6">
    <location>
        <begin position="1"/>
        <end position="26"/>
    </location>
</feature>
<dbReference type="Gene3D" id="1.20.120.1630">
    <property type="match status" value="1"/>
</dbReference>
<keyword evidence="3 5" id="KW-1133">Transmembrane helix</keyword>
<dbReference type="EC" id="2.1.1.100" evidence="5"/>
<dbReference type="GO" id="GO:0005789">
    <property type="term" value="C:endoplasmic reticulum membrane"/>
    <property type="evidence" value="ECO:0007669"/>
    <property type="project" value="UniProtKB-SubCell"/>
</dbReference>
<feature type="chain" id="PRO_5002172959" description="Protein-S-isoprenylcysteine O-methyltransferase" evidence="6">
    <location>
        <begin position="27"/>
        <end position="244"/>
    </location>
</feature>
<dbReference type="PANTHER" id="PTHR12714">
    <property type="entry name" value="PROTEIN-S ISOPRENYLCYSTEINE O-METHYLTRANSFERASE"/>
    <property type="match status" value="1"/>
</dbReference>
<feature type="transmembrane region" description="Helical" evidence="5">
    <location>
        <begin position="102"/>
        <end position="121"/>
    </location>
</feature>
<reference evidence="7 8" key="1">
    <citation type="submission" date="2014-04" db="EMBL/GenBank/DDBJ databases">
        <authorList>
            <consortium name="DOE Joint Genome Institute"/>
            <person name="Kuo A."/>
            <person name="Tarkka M."/>
            <person name="Buscot F."/>
            <person name="Kohler A."/>
            <person name="Nagy L.G."/>
            <person name="Floudas D."/>
            <person name="Copeland A."/>
            <person name="Barry K.W."/>
            <person name="Cichocki N."/>
            <person name="Veneault-Fourrey C."/>
            <person name="LaButti K."/>
            <person name="Lindquist E.A."/>
            <person name="Lipzen A."/>
            <person name="Lundell T."/>
            <person name="Morin E."/>
            <person name="Murat C."/>
            <person name="Sun H."/>
            <person name="Tunlid A."/>
            <person name="Henrissat B."/>
            <person name="Grigoriev I.V."/>
            <person name="Hibbett D.S."/>
            <person name="Martin F."/>
            <person name="Nordberg H.P."/>
            <person name="Cantor M.N."/>
            <person name="Hua S.X."/>
        </authorList>
    </citation>
    <scope>NUCLEOTIDE SEQUENCE [LARGE SCALE GENOMIC DNA]</scope>
    <source>
        <strain evidence="7 8">F 1598</strain>
    </source>
</reference>
<feature type="transmembrane region" description="Helical" evidence="5">
    <location>
        <begin position="159"/>
        <end position="181"/>
    </location>
</feature>
<comment type="subcellular location">
    <subcellularLocation>
        <location evidence="5">Endoplasmic reticulum membrane</location>
        <topology evidence="5">Multi-pass membrane protein</topology>
    </subcellularLocation>
    <subcellularLocation>
        <location evidence="1">Membrane</location>
        <topology evidence="1">Multi-pass membrane protein</topology>
    </subcellularLocation>
</comment>
<comment type="catalytic activity">
    <reaction evidence="5">
        <text>[protein]-C-terminal S-[(2E,6E)-farnesyl]-L-cysteine + S-adenosyl-L-methionine = [protein]-C-terminal S-[(2E,6E)-farnesyl]-L-cysteine methyl ester + S-adenosyl-L-homocysteine</text>
        <dbReference type="Rhea" id="RHEA:21672"/>
        <dbReference type="Rhea" id="RHEA-COMP:12125"/>
        <dbReference type="Rhea" id="RHEA-COMP:12126"/>
        <dbReference type="ChEBI" id="CHEBI:57856"/>
        <dbReference type="ChEBI" id="CHEBI:59789"/>
        <dbReference type="ChEBI" id="CHEBI:90510"/>
        <dbReference type="ChEBI" id="CHEBI:90511"/>
        <dbReference type="EC" id="2.1.1.100"/>
    </reaction>
</comment>
<keyword evidence="2 5" id="KW-0812">Transmembrane</keyword>
<keyword evidence="6" id="KW-0732">Signal</keyword>
<evidence type="ECO:0000313" key="8">
    <source>
        <dbReference type="Proteomes" id="UP000054166"/>
    </source>
</evidence>
<keyword evidence="8" id="KW-1185">Reference proteome</keyword>
<dbReference type="GO" id="GO:0032259">
    <property type="term" value="P:methylation"/>
    <property type="evidence" value="ECO:0007669"/>
    <property type="project" value="UniProtKB-KW"/>
</dbReference>
<evidence type="ECO:0000256" key="2">
    <source>
        <dbReference type="ARBA" id="ARBA00022692"/>
    </source>
</evidence>
<keyword evidence="5" id="KW-0808">Transferase</keyword>
<evidence type="ECO:0000313" key="7">
    <source>
        <dbReference type="EMBL" id="KIM84317.1"/>
    </source>
</evidence>
<dbReference type="Pfam" id="PF04140">
    <property type="entry name" value="ICMT"/>
    <property type="match status" value="1"/>
</dbReference>
<evidence type="ECO:0000256" key="4">
    <source>
        <dbReference type="ARBA" id="ARBA00023136"/>
    </source>
</evidence>
<keyword evidence="5" id="KW-0489">Methyltransferase</keyword>
<evidence type="ECO:0000256" key="6">
    <source>
        <dbReference type="SAM" id="SignalP"/>
    </source>
</evidence>
<dbReference type="EMBL" id="KN832988">
    <property type="protein sequence ID" value="KIM84317.1"/>
    <property type="molecule type" value="Genomic_DNA"/>
</dbReference>
<dbReference type="InParanoid" id="A0A0C3C3X3"/>
<keyword evidence="5" id="KW-0256">Endoplasmic reticulum</keyword>
<sequence>MSNKDILLILAAAVCNYITWTPPTPAAPKDTSVKLTLSEAIFRSVVRQANYTAKILSTAVFLAEAAVIHARNNPSSSLSKDILSLLVSRGSSADDLRVASNIHVTPLSVVGSALAIVGGLIRLSCYRTLGRLFTYELSILKEHRLVTTGLYGFVRHPSYLGYTFSLTGLCLCLMTRGSWLMETGVLNSWSGRVVVGSWHLWAWYLWLCVFSRARKEDEYLREQFGQQWIEWQKRVPYRVLPGIF</sequence>
<keyword evidence="4 5" id="KW-0472">Membrane</keyword>
<accession>A0A0C3C3X3</accession>
<dbReference type="OrthoDB" id="422086at2759"/>
<dbReference type="GO" id="GO:0004671">
    <property type="term" value="F:protein C-terminal S-isoprenylcysteine carboxyl O-methyltransferase activity"/>
    <property type="evidence" value="ECO:0007669"/>
    <property type="project" value="UniProtKB-EC"/>
</dbReference>
<proteinExistence type="inferred from homology"/>
<gene>
    <name evidence="7" type="ORF">PILCRDRAFT_818656</name>
</gene>
<dbReference type="STRING" id="765440.A0A0C3C3X3"/>
<comment type="caution">
    <text evidence="5">Lacks conserved residue(s) required for the propagation of feature annotation.</text>
</comment>
<protein>
    <recommendedName>
        <fullName evidence="5">Protein-S-isoprenylcysteine O-methyltransferase</fullName>
        <ecNumber evidence="5">2.1.1.100</ecNumber>
    </recommendedName>
</protein>
<reference evidence="8" key="2">
    <citation type="submission" date="2015-01" db="EMBL/GenBank/DDBJ databases">
        <title>Evolutionary Origins and Diversification of the Mycorrhizal Mutualists.</title>
        <authorList>
            <consortium name="DOE Joint Genome Institute"/>
            <consortium name="Mycorrhizal Genomics Consortium"/>
            <person name="Kohler A."/>
            <person name="Kuo A."/>
            <person name="Nagy L.G."/>
            <person name="Floudas D."/>
            <person name="Copeland A."/>
            <person name="Barry K.W."/>
            <person name="Cichocki N."/>
            <person name="Veneault-Fourrey C."/>
            <person name="LaButti K."/>
            <person name="Lindquist E.A."/>
            <person name="Lipzen A."/>
            <person name="Lundell T."/>
            <person name="Morin E."/>
            <person name="Murat C."/>
            <person name="Riley R."/>
            <person name="Ohm R."/>
            <person name="Sun H."/>
            <person name="Tunlid A."/>
            <person name="Henrissat B."/>
            <person name="Grigoriev I.V."/>
            <person name="Hibbett D.S."/>
            <person name="Martin F."/>
        </authorList>
    </citation>
    <scope>NUCLEOTIDE SEQUENCE [LARGE SCALE GENOMIC DNA]</scope>
    <source>
        <strain evidence="8">F 1598</strain>
    </source>
</reference>
<evidence type="ECO:0000256" key="5">
    <source>
        <dbReference type="RuleBase" id="RU362022"/>
    </source>
</evidence>
<name>A0A0C3C3X3_PILCF</name>
<dbReference type="HOGENOM" id="CLU_065200_6_0_1"/>
<dbReference type="AlphaFoldDB" id="A0A0C3C3X3"/>